<keyword evidence="2 8" id="KW-0808">Transferase</keyword>
<protein>
    <submittedName>
        <fullName evidence="8">Peptidoglycan bridge formation glycyltransferase FemA/FemB family protein</fullName>
    </submittedName>
</protein>
<reference evidence="8 9" key="1">
    <citation type="submission" date="2019-12" db="EMBL/GenBank/DDBJ databases">
        <authorList>
            <person name="Li J."/>
            <person name="Shi Y."/>
            <person name="Xu G."/>
            <person name="Xiao D."/>
            <person name="Ran X."/>
        </authorList>
    </citation>
    <scope>NUCLEOTIDE SEQUENCE [LARGE SCALE GENOMIC DNA]</scope>
    <source>
        <strain evidence="8 9">JCM 15915</strain>
    </source>
</reference>
<evidence type="ECO:0000256" key="4">
    <source>
        <dbReference type="ARBA" id="ARBA00022984"/>
    </source>
</evidence>
<dbReference type="RefSeq" id="WP_129315065.1">
    <property type="nucleotide sequence ID" value="NZ_JBFCQO010000005.1"/>
</dbReference>
<dbReference type="GO" id="GO:0009252">
    <property type="term" value="P:peptidoglycan biosynthetic process"/>
    <property type="evidence" value="ECO:0007669"/>
    <property type="project" value="UniProtKB-KW"/>
</dbReference>
<dbReference type="GO" id="GO:0071555">
    <property type="term" value="P:cell wall organization"/>
    <property type="evidence" value="ECO:0007669"/>
    <property type="project" value="UniProtKB-KW"/>
</dbReference>
<evidence type="ECO:0000256" key="5">
    <source>
        <dbReference type="ARBA" id="ARBA00023315"/>
    </source>
</evidence>
<evidence type="ECO:0000256" key="6">
    <source>
        <dbReference type="ARBA" id="ARBA00023316"/>
    </source>
</evidence>
<keyword evidence="5" id="KW-0012">Acyltransferase</keyword>
<dbReference type="PROSITE" id="PS51191">
    <property type="entry name" value="FEMABX"/>
    <property type="match status" value="1"/>
</dbReference>
<dbReference type="Proteomes" id="UP000462152">
    <property type="component" value="Unassembled WGS sequence"/>
</dbReference>
<keyword evidence="4" id="KW-0573">Peptidoglycan synthesis</keyword>
<dbReference type="GO" id="GO:0008360">
    <property type="term" value="P:regulation of cell shape"/>
    <property type="evidence" value="ECO:0007669"/>
    <property type="project" value="UniProtKB-KW"/>
</dbReference>
<proteinExistence type="inferred from homology"/>
<keyword evidence="9" id="KW-1185">Reference proteome</keyword>
<evidence type="ECO:0000256" key="2">
    <source>
        <dbReference type="ARBA" id="ARBA00022679"/>
    </source>
</evidence>
<dbReference type="AlphaFoldDB" id="A0A7K1LID9"/>
<dbReference type="EMBL" id="WOGT01000003">
    <property type="protein sequence ID" value="MUN54949.1"/>
    <property type="molecule type" value="Genomic_DNA"/>
</dbReference>
<dbReference type="InterPro" id="IPR003447">
    <property type="entry name" value="FEMABX"/>
</dbReference>
<comment type="caution">
    <text evidence="8">The sequence shown here is derived from an EMBL/GenBank/DDBJ whole genome shotgun (WGS) entry which is preliminary data.</text>
</comment>
<dbReference type="Pfam" id="PF13480">
    <property type="entry name" value="Acetyltransf_6"/>
    <property type="match status" value="1"/>
</dbReference>
<name>A0A7K1LID9_9MICC</name>
<evidence type="ECO:0000256" key="1">
    <source>
        <dbReference type="ARBA" id="ARBA00009943"/>
    </source>
</evidence>
<feature type="domain" description="BioF2-like acetyltransferase" evidence="7">
    <location>
        <begin position="131"/>
        <end position="258"/>
    </location>
</feature>
<evidence type="ECO:0000313" key="8">
    <source>
        <dbReference type="EMBL" id="MUN54949.1"/>
    </source>
</evidence>
<dbReference type="InterPro" id="IPR050644">
    <property type="entry name" value="PG_Glycine_Bridge_Synth"/>
</dbReference>
<dbReference type="InterPro" id="IPR016181">
    <property type="entry name" value="Acyl_CoA_acyltransferase"/>
</dbReference>
<keyword evidence="6" id="KW-0961">Cell wall biogenesis/degradation</keyword>
<dbReference type="InterPro" id="IPR038740">
    <property type="entry name" value="BioF2-like_GNAT_dom"/>
</dbReference>
<dbReference type="SUPFAM" id="SSF55729">
    <property type="entry name" value="Acyl-CoA N-acyltransferases (Nat)"/>
    <property type="match status" value="2"/>
</dbReference>
<organism evidence="8 9">
    <name type="scientific">Rothia koreensis</name>
    <dbReference type="NCBI Taxonomy" id="592378"/>
    <lineage>
        <taxon>Bacteria</taxon>
        <taxon>Bacillati</taxon>
        <taxon>Actinomycetota</taxon>
        <taxon>Actinomycetes</taxon>
        <taxon>Micrococcales</taxon>
        <taxon>Micrococcaceae</taxon>
        <taxon>Rothia</taxon>
    </lineage>
</organism>
<dbReference type="OrthoDB" id="9793335at2"/>
<gene>
    <name evidence="8" type="ORF">GMA10_06945</name>
</gene>
<evidence type="ECO:0000313" key="9">
    <source>
        <dbReference type="Proteomes" id="UP000462152"/>
    </source>
</evidence>
<dbReference type="Gene3D" id="3.40.630.30">
    <property type="match status" value="1"/>
</dbReference>
<keyword evidence="3" id="KW-0133">Cell shape</keyword>
<comment type="similarity">
    <text evidence="1">Belongs to the FemABX family.</text>
</comment>
<accession>A0A7K1LID9</accession>
<dbReference type="PANTHER" id="PTHR36174">
    <property type="entry name" value="LIPID II:GLYCINE GLYCYLTRANSFERASE"/>
    <property type="match status" value="1"/>
</dbReference>
<dbReference type="PANTHER" id="PTHR36174:SF1">
    <property type="entry name" value="LIPID II:GLYCINE GLYCYLTRANSFERASE"/>
    <property type="match status" value="1"/>
</dbReference>
<evidence type="ECO:0000259" key="7">
    <source>
        <dbReference type="Pfam" id="PF13480"/>
    </source>
</evidence>
<dbReference type="GO" id="GO:0016755">
    <property type="term" value="F:aminoacyltransferase activity"/>
    <property type="evidence" value="ECO:0007669"/>
    <property type="project" value="InterPro"/>
</dbReference>
<evidence type="ECO:0000256" key="3">
    <source>
        <dbReference type="ARBA" id="ARBA00022960"/>
    </source>
</evidence>
<sequence>MSTILQSDAWATFQRDLGHEVFQKSGQGYSYLATLEGGRTGRYLYCPYGPIADSPEGFTRALEDLRVLAASKKCLFVRLEPTRDEMFPEGADQVEDLKHRGMHFAPRQIQPSHTWMVDLTQDEDAILKGMKSTNRNLHRNIHKKGVTFEESHDPADVSVLLEYLNKTAERVGFNRQKDDYLTQAARSLMPLGAASLYLARVDGEAIGAALVYDSEDTRTYAHASMSFEHRRLSANNPLVSTMMLDAKAKGLKRFDMFGIAPEGEPNHPWAGFTGFKKSFGGYPVTLPGTWDLPVHALPYKAYRWAYSARDTGVPAIRNSVSATVKRLRAAVKR</sequence>